<organism evidence="1 2">
    <name type="scientific">Streptomyces montanisoli</name>
    <dbReference type="NCBI Taxonomy" id="2798581"/>
    <lineage>
        <taxon>Bacteria</taxon>
        <taxon>Bacillati</taxon>
        <taxon>Actinomycetota</taxon>
        <taxon>Actinomycetes</taxon>
        <taxon>Kitasatosporales</taxon>
        <taxon>Streptomycetaceae</taxon>
        <taxon>Streptomyces</taxon>
    </lineage>
</organism>
<dbReference type="Proteomes" id="UP000670475">
    <property type="component" value="Unassembled WGS sequence"/>
</dbReference>
<reference evidence="1" key="1">
    <citation type="submission" date="2021-03" db="EMBL/GenBank/DDBJ databases">
        <title>Whole genome sequence of Streptomyces bomunensis MMS17-BM035.</title>
        <authorList>
            <person name="Lee J.H."/>
        </authorList>
    </citation>
    <scope>NUCLEOTIDE SEQUENCE</scope>
    <source>
        <strain evidence="1">MMS17-BM035</strain>
    </source>
</reference>
<protein>
    <submittedName>
        <fullName evidence="1">Uncharacterized protein</fullName>
    </submittedName>
</protein>
<evidence type="ECO:0000313" key="1">
    <source>
        <dbReference type="EMBL" id="MBP0457526.1"/>
    </source>
</evidence>
<accession>A0A940MBS9</accession>
<comment type="caution">
    <text evidence="1">The sequence shown here is derived from an EMBL/GenBank/DDBJ whole genome shotgun (WGS) entry which is preliminary data.</text>
</comment>
<gene>
    <name evidence="1" type="ORF">JFN87_08445</name>
</gene>
<keyword evidence="2" id="KW-1185">Reference proteome</keyword>
<dbReference type="EMBL" id="JAGIQL010000023">
    <property type="protein sequence ID" value="MBP0457526.1"/>
    <property type="molecule type" value="Genomic_DNA"/>
</dbReference>
<dbReference type="RefSeq" id="WP_209339294.1">
    <property type="nucleotide sequence ID" value="NZ_JAGIQL010000023.1"/>
</dbReference>
<sequence length="84" mass="9182">MTSPADGSPDPALKAAARTPEFWRRQITERVPPDPDVSGDDLMSTFEKVYRRRIAEEIDERGLTTAAEVAAALRAGELGSLPRT</sequence>
<proteinExistence type="predicted"/>
<dbReference type="AlphaFoldDB" id="A0A940MBS9"/>
<name>A0A940MBS9_9ACTN</name>
<evidence type="ECO:0000313" key="2">
    <source>
        <dbReference type="Proteomes" id="UP000670475"/>
    </source>
</evidence>